<accession>A0A7W7T5S1</accession>
<name>A0A7W7T5S1_9PSEU</name>
<evidence type="ECO:0000259" key="6">
    <source>
        <dbReference type="PROSITE" id="PS50931"/>
    </source>
</evidence>
<evidence type="ECO:0000313" key="8">
    <source>
        <dbReference type="Proteomes" id="UP000542674"/>
    </source>
</evidence>
<dbReference type="InterPro" id="IPR017685">
    <property type="entry name" value="ArgP"/>
</dbReference>
<dbReference type="InterPro" id="IPR050176">
    <property type="entry name" value="LTTR"/>
</dbReference>
<comment type="similarity">
    <text evidence="1">Belongs to the LysR transcriptional regulatory family.</text>
</comment>
<dbReference type="InterPro" id="IPR036388">
    <property type="entry name" value="WH-like_DNA-bd_sf"/>
</dbReference>
<dbReference type="GO" id="GO:0003677">
    <property type="term" value="F:DNA binding"/>
    <property type="evidence" value="ECO:0007669"/>
    <property type="project" value="UniProtKB-KW"/>
</dbReference>
<evidence type="ECO:0000256" key="3">
    <source>
        <dbReference type="ARBA" id="ARBA00023125"/>
    </source>
</evidence>
<evidence type="ECO:0000256" key="5">
    <source>
        <dbReference type="ARBA" id="ARBA00023163"/>
    </source>
</evidence>
<dbReference type="PROSITE" id="PS50931">
    <property type="entry name" value="HTH_LYSR"/>
    <property type="match status" value="1"/>
</dbReference>
<protein>
    <submittedName>
        <fullName evidence="7">LysR family transcriptional regulator (Chromosome initiation inhibitor)</fullName>
    </submittedName>
</protein>
<dbReference type="SUPFAM" id="SSF53850">
    <property type="entry name" value="Periplasmic binding protein-like II"/>
    <property type="match status" value="1"/>
</dbReference>
<dbReference type="Proteomes" id="UP000542674">
    <property type="component" value="Unassembled WGS sequence"/>
</dbReference>
<evidence type="ECO:0000256" key="1">
    <source>
        <dbReference type="ARBA" id="ARBA00009437"/>
    </source>
</evidence>
<proteinExistence type="inferred from homology"/>
<dbReference type="Pfam" id="PF00126">
    <property type="entry name" value="HTH_1"/>
    <property type="match status" value="1"/>
</dbReference>
<comment type="caution">
    <text evidence="7">The sequence shown here is derived from an EMBL/GenBank/DDBJ whole genome shotgun (WGS) entry which is preliminary data.</text>
</comment>
<evidence type="ECO:0000256" key="2">
    <source>
        <dbReference type="ARBA" id="ARBA00023015"/>
    </source>
</evidence>
<keyword evidence="2" id="KW-0805">Transcription regulation</keyword>
<dbReference type="PANTHER" id="PTHR30579">
    <property type="entry name" value="TRANSCRIPTIONAL REGULATOR"/>
    <property type="match status" value="1"/>
</dbReference>
<sequence>MMLDPEAVRTLLAVLDEGTLDAAARKLHITPSAVSQRIKALEQRTGRVLLVRAKPARLTESGVAVARYGRQLDLVERETLGELGLALGPAPLSVAVNADSLNTWFRAVVKEVADDVLLSVRRDDQDYTADLLRQGLVVAAVTSTPSPVQGCRVDPLGAMRYHAVANKTFAKRWKGVPLDELPVIVFDEKDDLQDAFCRDRTGRPAAARRHHLPDSPVFEDAVVAGLGWGLLSEQQLRRHRGLVDLFPEHPVDVALHWQRWKLDSSVLRRVSEAVSEAAAAELRQPATGPYQPNL</sequence>
<dbReference type="InterPro" id="IPR036390">
    <property type="entry name" value="WH_DNA-bd_sf"/>
</dbReference>
<evidence type="ECO:0000313" key="7">
    <source>
        <dbReference type="EMBL" id="MBB4967060.1"/>
    </source>
</evidence>
<keyword evidence="4" id="KW-0010">Activator</keyword>
<dbReference type="Gene3D" id="3.40.190.290">
    <property type="match status" value="1"/>
</dbReference>
<dbReference type="InterPro" id="IPR005119">
    <property type="entry name" value="LysR_subst-bd"/>
</dbReference>
<gene>
    <name evidence="7" type="ORF">F4559_004419</name>
</gene>
<organism evidence="7 8">
    <name type="scientific">Saccharothrix violaceirubra</name>
    <dbReference type="NCBI Taxonomy" id="413306"/>
    <lineage>
        <taxon>Bacteria</taxon>
        <taxon>Bacillati</taxon>
        <taxon>Actinomycetota</taxon>
        <taxon>Actinomycetes</taxon>
        <taxon>Pseudonocardiales</taxon>
        <taxon>Pseudonocardiaceae</taxon>
        <taxon>Saccharothrix</taxon>
    </lineage>
</organism>
<dbReference type="PANTHER" id="PTHR30579:SF2">
    <property type="entry name" value="HTH-TYPE TRANSCRIPTIONAL REGULATOR ARGP"/>
    <property type="match status" value="1"/>
</dbReference>
<keyword evidence="8" id="KW-1185">Reference proteome</keyword>
<dbReference type="Pfam" id="PF03466">
    <property type="entry name" value="LysR_substrate"/>
    <property type="match status" value="1"/>
</dbReference>
<feature type="domain" description="HTH lysR-type" evidence="6">
    <location>
        <begin position="3"/>
        <end position="59"/>
    </location>
</feature>
<dbReference type="NCBIfam" id="TIGR03298">
    <property type="entry name" value="argP"/>
    <property type="match status" value="1"/>
</dbReference>
<dbReference type="SUPFAM" id="SSF46785">
    <property type="entry name" value="Winged helix' DNA-binding domain"/>
    <property type="match status" value="1"/>
</dbReference>
<dbReference type="GO" id="GO:0003700">
    <property type="term" value="F:DNA-binding transcription factor activity"/>
    <property type="evidence" value="ECO:0007669"/>
    <property type="project" value="InterPro"/>
</dbReference>
<keyword evidence="3" id="KW-0238">DNA-binding</keyword>
<reference evidence="7 8" key="1">
    <citation type="submission" date="2020-08" db="EMBL/GenBank/DDBJ databases">
        <title>Sequencing the genomes of 1000 actinobacteria strains.</title>
        <authorList>
            <person name="Klenk H.-P."/>
        </authorList>
    </citation>
    <scope>NUCLEOTIDE SEQUENCE [LARGE SCALE GENOMIC DNA]</scope>
    <source>
        <strain evidence="7 8">DSM 45084</strain>
    </source>
</reference>
<dbReference type="AlphaFoldDB" id="A0A7W7T5S1"/>
<dbReference type="NCBIfam" id="NF002964">
    <property type="entry name" value="PRK03635.1"/>
    <property type="match status" value="1"/>
</dbReference>
<dbReference type="EMBL" id="JACHJS010000001">
    <property type="protein sequence ID" value="MBB4967060.1"/>
    <property type="molecule type" value="Genomic_DNA"/>
</dbReference>
<dbReference type="InterPro" id="IPR000847">
    <property type="entry name" value="LysR_HTH_N"/>
</dbReference>
<evidence type="ECO:0000256" key="4">
    <source>
        <dbReference type="ARBA" id="ARBA00023159"/>
    </source>
</evidence>
<keyword evidence="5" id="KW-0804">Transcription</keyword>
<dbReference type="Gene3D" id="1.10.10.10">
    <property type="entry name" value="Winged helix-like DNA-binding domain superfamily/Winged helix DNA-binding domain"/>
    <property type="match status" value="1"/>
</dbReference>